<evidence type="ECO:0000256" key="2">
    <source>
        <dbReference type="ARBA" id="ARBA00008034"/>
    </source>
</evidence>
<comment type="similarity">
    <text evidence="2 6">Belongs to the ABC-3 integral membrane protein family.</text>
</comment>
<accession>A0A1B3WEE9</accession>
<evidence type="ECO:0000256" key="1">
    <source>
        <dbReference type="ARBA" id="ARBA00004141"/>
    </source>
</evidence>
<evidence type="ECO:0000256" key="6">
    <source>
        <dbReference type="RuleBase" id="RU003943"/>
    </source>
</evidence>
<evidence type="ECO:0000256" key="7">
    <source>
        <dbReference type="SAM" id="Phobius"/>
    </source>
</evidence>
<feature type="transmembrane region" description="Helical" evidence="7">
    <location>
        <begin position="169"/>
        <end position="202"/>
    </location>
</feature>
<feature type="transmembrane region" description="Helical" evidence="7">
    <location>
        <begin position="241"/>
        <end position="258"/>
    </location>
</feature>
<feature type="transmembrane region" description="Helical" evidence="7">
    <location>
        <begin position="6"/>
        <end position="30"/>
    </location>
</feature>
<dbReference type="PANTHER" id="PTHR30477:SF0">
    <property type="entry name" value="METAL TRANSPORT SYSTEM MEMBRANE PROTEIN TM_0125-RELATED"/>
    <property type="match status" value="1"/>
</dbReference>
<evidence type="ECO:0000256" key="4">
    <source>
        <dbReference type="ARBA" id="ARBA00022989"/>
    </source>
</evidence>
<keyword evidence="5 7" id="KW-0472">Membrane</keyword>
<reference evidence="9" key="1">
    <citation type="submission" date="2016-08" db="EMBL/GenBank/DDBJ databases">
        <authorList>
            <person name="Holder M.E."/>
            <person name="Ajami N.J."/>
            <person name="Petrosino J.F."/>
        </authorList>
    </citation>
    <scope>NUCLEOTIDE SEQUENCE [LARGE SCALE GENOMIC DNA]</scope>
    <source>
        <strain evidence="9">F0677</strain>
    </source>
</reference>
<dbReference type="Pfam" id="PF00950">
    <property type="entry name" value="ABC-3"/>
    <property type="match status" value="1"/>
</dbReference>
<dbReference type="AlphaFoldDB" id="A0A1B3WEE9"/>
<dbReference type="GO" id="GO:0055085">
    <property type="term" value="P:transmembrane transport"/>
    <property type="evidence" value="ECO:0007669"/>
    <property type="project" value="InterPro"/>
</dbReference>
<protein>
    <submittedName>
        <fullName evidence="8">Metal ABC transporter permease</fullName>
    </submittedName>
</protein>
<name>A0A1B3WEE9_9FIRM</name>
<feature type="transmembrane region" description="Helical" evidence="7">
    <location>
        <begin position="128"/>
        <end position="149"/>
    </location>
</feature>
<gene>
    <name evidence="8" type="ORF">BCB69_04850</name>
</gene>
<dbReference type="GO" id="GO:0043190">
    <property type="term" value="C:ATP-binding cassette (ABC) transporter complex"/>
    <property type="evidence" value="ECO:0007669"/>
    <property type="project" value="InterPro"/>
</dbReference>
<keyword evidence="4 7" id="KW-1133">Transmembrane helix</keyword>
<evidence type="ECO:0000256" key="5">
    <source>
        <dbReference type="ARBA" id="ARBA00023136"/>
    </source>
</evidence>
<feature type="transmembrane region" description="Helical" evidence="7">
    <location>
        <begin position="59"/>
        <end position="80"/>
    </location>
</feature>
<dbReference type="EMBL" id="CP017037">
    <property type="protein sequence ID" value="AOH39336.1"/>
    <property type="molecule type" value="Genomic_DNA"/>
</dbReference>
<keyword evidence="3 6" id="KW-0812">Transmembrane</keyword>
<evidence type="ECO:0000313" key="8">
    <source>
        <dbReference type="EMBL" id="AOH39336.1"/>
    </source>
</evidence>
<dbReference type="GO" id="GO:0010043">
    <property type="term" value="P:response to zinc ion"/>
    <property type="evidence" value="ECO:0007669"/>
    <property type="project" value="TreeGrafter"/>
</dbReference>
<dbReference type="STRING" id="39950.BCB69_04850"/>
<dbReference type="Proteomes" id="UP000094757">
    <property type="component" value="Chromosome"/>
</dbReference>
<dbReference type="RefSeq" id="WP_069177174.1">
    <property type="nucleotide sequence ID" value="NZ_CP017037.1"/>
</dbReference>
<comment type="subcellular location">
    <subcellularLocation>
        <location evidence="6">Cell membrane</location>
        <topology evidence="6">Multi-pass membrane protein</topology>
    </subcellularLocation>
    <subcellularLocation>
        <location evidence="1">Membrane</location>
        <topology evidence="1">Multi-pass membrane protein</topology>
    </subcellularLocation>
</comment>
<evidence type="ECO:0000256" key="3">
    <source>
        <dbReference type="ARBA" id="ARBA00022692"/>
    </source>
</evidence>
<keyword evidence="6" id="KW-0813">Transport</keyword>
<evidence type="ECO:0000313" key="9">
    <source>
        <dbReference type="Proteomes" id="UP000094757"/>
    </source>
</evidence>
<proteinExistence type="inferred from homology"/>
<dbReference type="InterPro" id="IPR037294">
    <property type="entry name" value="ABC_BtuC-like"/>
</dbReference>
<dbReference type="KEGG" id="dpn:BCB69_04850"/>
<organism evidence="8 9">
    <name type="scientific">Dialister pneumosintes</name>
    <dbReference type="NCBI Taxonomy" id="39950"/>
    <lineage>
        <taxon>Bacteria</taxon>
        <taxon>Bacillati</taxon>
        <taxon>Bacillota</taxon>
        <taxon>Negativicutes</taxon>
        <taxon>Veillonellales</taxon>
        <taxon>Veillonellaceae</taxon>
        <taxon>Dialister</taxon>
    </lineage>
</organism>
<dbReference type="SUPFAM" id="SSF81345">
    <property type="entry name" value="ABC transporter involved in vitamin B12 uptake, BtuC"/>
    <property type="match status" value="1"/>
</dbReference>
<dbReference type="InterPro" id="IPR001626">
    <property type="entry name" value="ABC_TroCD"/>
</dbReference>
<dbReference type="PANTHER" id="PTHR30477">
    <property type="entry name" value="ABC-TRANSPORTER METAL-BINDING PROTEIN"/>
    <property type="match status" value="1"/>
</dbReference>
<dbReference type="Gene3D" id="1.10.3470.10">
    <property type="entry name" value="ABC transporter involved in vitamin B12 uptake, BtuC"/>
    <property type="match status" value="1"/>
</dbReference>
<feature type="transmembrane region" description="Helical" evidence="7">
    <location>
        <begin position="86"/>
        <end position="108"/>
    </location>
</feature>
<sequence length="268" mass="28854">MLSYTFMQNALLISICIAILCPCIGIFLVLKRYSMIGDTLAHASLAGVTLGLFFNKSPIISAFLFTSFGGLAIEFLRQYFRKYTDLILAIILSMSVGIAITLITSGVLHANANMYLFGSMLTVSKTDLIVTALLSIIAVATLITFYHQLLYLAYDETAAKVVNVKVKTINYIFAILVAAAISVSIRSVGILVISSMVALPVASALQLNKGFRATLFTSIAYSFLDILSGLIISYYAGAAPGGITALIATGTLLLTIVIKQIQKKLFTY</sequence>